<sequence length="292" mass="33192">MPQSRSRSRSRSRNPSRSPDRRYELPKDVSPISESDYFLKSAEFRVWLKDEKGKYFDELTGDKARSYFRKFVKAWNKGKLSRTLYSGIDPSTQAATNQTAYKWGFASNRSKVDSLALKAARESVGAATYGRDTPHASSSSSGRVLGPTLPNSSDLTLSREAASEYEATDRSYKRKRDRLEAKERVEDMVGPKEIGREGMLEKKRARREGDRAFREKGDDGFVEADEKTLLGGGDSFRERIAQRDAARKRFEEKRNAGKEDKLAATRERAHAIKDKDKATMDMFQQMAKARFG</sequence>
<feature type="compositionally biased region" description="Basic and acidic residues" evidence="1">
    <location>
        <begin position="167"/>
        <end position="219"/>
    </location>
</feature>
<dbReference type="Proteomes" id="UP000054166">
    <property type="component" value="Unassembled WGS sequence"/>
</dbReference>
<feature type="region of interest" description="Disordered" evidence="1">
    <location>
        <begin position="1"/>
        <end position="28"/>
    </location>
</feature>
<dbReference type="AlphaFoldDB" id="A0A0C3B7N3"/>
<dbReference type="InterPro" id="IPR044688">
    <property type="entry name" value="SCI-1-like"/>
</dbReference>
<proteinExistence type="predicted"/>
<feature type="region of interest" description="Disordered" evidence="1">
    <location>
        <begin position="124"/>
        <end position="219"/>
    </location>
</feature>
<gene>
    <name evidence="2" type="ORF">PILCRDRAFT_820666</name>
</gene>
<reference evidence="3" key="2">
    <citation type="submission" date="2015-01" db="EMBL/GenBank/DDBJ databases">
        <title>Evolutionary Origins and Diversification of the Mycorrhizal Mutualists.</title>
        <authorList>
            <consortium name="DOE Joint Genome Institute"/>
            <consortium name="Mycorrhizal Genomics Consortium"/>
            <person name="Kohler A."/>
            <person name="Kuo A."/>
            <person name="Nagy L.G."/>
            <person name="Floudas D."/>
            <person name="Copeland A."/>
            <person name="Barry K.W."/>
            <person name="Cichocki N."/>
            <person name="Veneault-Fourrey C."/>
            <person name="LaButti K."/>
            <person name="Lindquist E.A."/>
            <person name="Lipzen A."/>
            <person name="Lundell T."/>
            <person name="Morin E."/>
            <person name="Murat C."/>
            <person name="Riley R."/>
            <person name="Ohm R."/>
            <person name="Sun H."/>
            <person name="Tunlid A."/>
            <person name="Henrissat B."/>
            <person name="Grigoriev I.V."/>
            <person name="Hibbett D.S."/>
            <person name="Martin F."/>
        </authorList>
    </citation>
    <scope>NUCLEOTIDE SEQUENCE [LARGE SCALE GENOMIC DNA]</scope>
    <source>
        <strain evidence="3">F 1598</strain>
    </source>
</reference>
<feature type="compositionally biased region" description="Basic residues" evidence="1">
    <location>
        <begin position="1"/>
        <end position="14"/>
    </location>
</feature>
<accession>A0A0C3B7N3</accession>
<dbReference type="HOGENOM" id="CLU_061245_0_0_1"/>
<protein>
    <submittedName>
        <fullName evidence="2">Uncharacterized protein</fullName>
    </submittedName>
</protein>
<feature type="compositionally biased region" description="Basic and acidic residues" evidence="1">
    <location>
        <begin position="18"/>
        <end position="27"/>
    </location>
</feature>
<reference evidence="2 3" key="1">
    <citation type="submission" date="2014-04" db="EMBL/GenBank/DDBJ databases">
        <authorList>
            <consortium name="DOE Joint Genome Institute"/>
            <person name="Kuo A."/>
            <person name="Tarkka M."/>
            <person name="Buscot F."/>
            <person name="Kohler A."/>
            <person name="Nagy L.G."/>
            <person name="Floudas D."/>
            <person name="Copeland A."/>
            <person name="Barry K.W."/>
            <person name="Cichocki N."/>
            <person name="Veneault-Fourrey C."/>
            <person name="LaButti K."/>
            <person name="Lindquist E.A."/>
            <person name="Lipzen A."/>
            <person name="Lundell T."/>
            <person name="Morin E."/>
            <person name="Murat C."/>
            <person name="Sun H."/>
            <person name="Tunlid A."/>
            <person name="Henrissat B."/>
            <person name="Grigoriev I.V."/>
            <person name="Hibbett D.S."/>
            <person name="Martin F."/>
            <person name="Nordberg H.P."/>
            <person name="Cantor M.N."/>
            <person name="Hua S.X."/>
        </authorList>
    </citation>
    <scope>NUCLEOTIDE SEQUENCE [LARGE SCALE GENOMIC DNA]</scope>
    <source>
        <strain evidence="2 3">F 1598</strain>
    </source>
</reference>
<dbReference type="PANTHER" id="PTHR34117:SF1">
    <property type="entry name" value="STYLE CELL-CYCLE INHIBITOR 1"/>
    <property type="match status" value="1"/>
</dbReference>
<dbReference type="InParanoid" id="A0A0C3B7N3"/>
<keyword evidence="3" id="KW-1185">Reference proteome</keyword>
<evidence type="ECO:0000256" key="1">
    <source>
        <dbReference type="SAM" id="MobiDB-lite"/>
    </source>
</evidence>
<dbReference type="PANTHER" id="PTHR34117">
    <property type="entry name" value="STYLE CELL-CYCLE INHIBITOR 1"/>
    <property type="match status" value="1"/>
</dbReference>
<evidence type="ECO:0000313" key="2">
    <source>
        <dbReference type="EMBL" id="KIM82283.1"/>
    </source>
</evidence>
<dbReference type="STRING" id="765440.A0A0C3B7N3"/>
<name>A0A0C3B7N3_PILCF</name>
<dbReference type="OrthoDB" id="2139939at2759"/>
<dbReference type="EMBL" id="KN832995">
    <property type="protein sequence ID" value="KIM82283.1"/>
    <property type="molecule type" value="Genomic_DNA"/>
</dbReference>
<organism evidence="2 3">
    <name type="scientific">Piloderma croceum (strain F 1598)</name>
    <dbReference type="NCBI Taxonomy" id="765440"/>
    <lineage>
        <taxon>Eukaryota</taxon>
        <taxon>Fungi</taxon>
        <taxon>Dikarya</taxon>
        <taxon>Basidiomycota</taxon>
        <taxon>Agaricomycotina</taxon>
        <taxon>Agaricomycetes</taxon>
        <taxon>Agaricomycetidae</taxon>
        <taxon>Atheliales</taxon>
        <taxon>Atheliaceae</taxon>
        <taxon>Piloderma</taxon>
    </lineage>
</organism>
<evidence type="ECO:0000313" key="3">
    <source>
        <dbReference type="Proteomes" id="UP000054166"/>
    </source>
</evidence>